<organism evidence="1 2">
    <name type="scientific">Crenothrix polyspora</name>
    <dbReference type="NCBI Taxonomy" id="360316"/>
    <lineage>
        <taxon>Bacteria</taxon>
        <taxon>Pseudomonadati</taxon>
        <taxon>Pseudomonadota</taxon>
        <taxon>Gammaproteobacteria</taxon>
        <taxon>Methylococcales</taxon>
        <taxon>Crenotrichaceae</taxon>
        <taxon>Crenothrix</taxon>
    </lineage>
</organism>
<sequence>MIIERVTPEPAMLPPHVAEVSACKPSSSDNPTVCDPGVVVLVNVLPCSIREVSLAAPFPFIPNPYAPKSLMLLLVTVASTSNRIKTG</sequence>
<dbReference type="Proteomes" id="UP000195667">
    <property type="component" value="Unassembled WGS sequence"/>
</dbReference>
<name>A0A1R4HAM4_9GAMM</name>
<protein>
    <submittedName>
        <fullName evidence="1">Uncharacterized protein</fullName>
    </submittedName>
</protein>
<proteinExistence type="predicted"/>
<keyword evidence="2" id="KW-1185">Reference proteome</keyword>
<accession>A0A1R4HAM4</accession>
<dbReference type="EMBL" id="FUKI01000110">
    <property type="protein sequence ID" value="SJM92920.1"/>
    <property type="molecule type" value="Genomic_DNA"/>
</dbReference>
<gene>
    <name evidence="1" type="ORF">CRENPOLYSF1_350023</name>
</gene>
<evidence type="ECO:0000313" key="2">
    <source>
        <dbReference type="Proteomes" id="UP000195667"/>
    </source>
</evidence>
<dbReference type="AlphaFoldDB" id="A0A1R4HAM4"/>
<evidence type="ECO:0000313" key="1">
    <source>
        <dbReference type="EMBL" id="SJM92920.1"/>
    </source>
</evidence>
<reference evidence="2" key="1">
    <citation type="submission" date="2017-02" db="EMBL/GenBank/DDBJ databases">
        <authorList>
            <person name="Daims H."/>
        </authorList>
    </citation>
    <scope>NUCLEOTIDE SEQUENCE [LARGE SCALE GENOMIC DNA]</scope>
</reference>